<name>A0A915KTG9_ROMCU</name>
<dbReference type="WBParaSite" id="nRc.2.0.1.t42063-RA">
    <property type="protein sequence ID" value="nRc.2.0.1.t42063-RA"/>
    <property type="gene ID" value="nRc.2.0.1.g42063"/>
</dbReference>
<proteinExistence type="predicted"/>
<sequence>MSIVSKISRTYLKLLDDSIRLRLIADKALDTEVVSDIDSNRAKTPGGDLDDEGNKSIASDECAFPLIVILNGIEKGNGDLSYIQKAVRHSLRHFSLMLHNVMVDRHLEILRILGINTKILPEILSVDVASDENVQQCLDLSTKIDPPPLFGHLPCSKHKERGPKDKTLAVALQNLGGPSN</sequence>
<keyword evidence="1" id="KW-1185">Reference proteome</keyword>
<dbReference type="Proteomes" id="UP000887565">
    <property type="component" value="Unplaced"/>
</dbReference>
<accession>A0A915KTG9</accession>
<reference evidence="2" key="1">
    <citation type="submission" date="2022-11" db="UniProtKB">
        <authorList>
            <consortium name="WormBaseParasite"/>
        </authorList>
    </citation>
    <scope>IDENTIFICATION</scope>
</reference>
<protein>
    <submittedName>
        <fullName evidence="2">Uncharacterized protein</fullName>
    </submittedName>
</protein>
<organism evidence="1 2">
    <name type="scientific">Romanomermis culicivorax</name>
    <name type="common">Nematode worm</name>
    <dbReference type="NCBI Taxonomy" id="13658"/>
    <lineage>
        <taxon>Eukaryota</taxon>
        <taxon>Metazoa</taxon>
        <taxon>Ecdysozoa</taxon>
        <taxon>Nematoda</taxon>
        <taxon>Enoplea</taxon>
        <taxon>Dorylaimia</taxon>
        <taxon>Mermithida</taxon>
        <taxon>Mermithoidea</taxon>
        <taxon>Mermithidae</taxon>
        <taxon>Romanomermis</taxon>
    </lineage>
</organism>
<evidence type="ECO:0000313" key="2">
    <source>
        <dbReference type="WBParaSite" id="nRc.2.0.1.t42063-RA"/>
    </source>
</evidence>
<dbReference type="AlphaFoldDB" id="A0A915KTG9"/>
<evidence type="ECO:0000313" key="1">
    <source>
        <dbReference type="Proteomes" id="UP000887565"/>
    </source>
</evidence>